<accession>A0ABN3VLC2</accession>
<protein>
    <recommendedName>
        <fullName evidence="3">SseB protein N-terminal domain-containing protein</fullName>
    </recommendedName>
</protein>
<keyword evidence="2" id="KW-1185">Reference proteome</keyword>
<organism evidence="1 2">
    <name type="scientific">Saccharopolyspora taberi</name>
    <dbReference type="NCBI Taxonomy" id="60895"/>
    <lineage>
        <taxon>Bacteria</taxon>
        <taxon>Bacillati</taxon>
        <taxon>Actinomycetota</taxon>
        <taxon>Actinomycetes</taxon>
        <taxon>Pseudonocardiales</taxon>
        <taxon>Pseudonocardiaceae</taxon>
        <taxon>Saccharopolyspora</taxon>
    </lineage>
</organism>
<evidence type="ECO:0000313" key="2">
    <source>
        <dbReference type="Proteomes" id="UP001500979"/>
    </source>
</evidence>
<gene>
    <name evidence="1" type="ORF">GCM10010470_57550</name>
</gene>
<evidence type="ECO:0008006" key="3">
    <source>
        <dbReference type="Google" id="ProtNLM"/>
    </source>
</evidence>
<proteinExistence type="predicted"/>
<evidence type="ECO:0000313" key="1">
    <source>
        <dbReference type="EMBL" id="GAA2814579.1"/>
    </source>
</evidence>
<name>A0ABN3VLC2_9PSEU</name>
<reference evidence="1 2" key="1">
    <citation type="journal article" date="2019" name="Int. J. Syst. Evol. Microbiol.">
        <title>The Global Catalogue of Microorganisms (GCM) 10K type strain sequencing project: providing services to taxonomists for standard genome sequencing and annotation.</title>
        <authorList>
            <consortium name="The Broad Institute Genomics Platform"/>
            <consortium name="The Broad Institute Genome Sequencing Center for Infectious Disease"/>
            <person name="Wu L."/>
            <person name="Ma J."/>
        </authorList>
    </citation>
    <scope>NUCLEOTIDE SEQUENCE [LARGE SCALE GENOMIC DNA]</scope>
    <source>
        <strain evidence="1 2">JCM 9383</strain>
    </source>
</reference>
<sequence length="158" mass="16981">MCVSQPFIVREACRFRRTLQRPEDLVATFRGTGVHLECVSDPPAIPVIDIDGVPWLPVFSDLAHLAAFLLGRGEAGSPAEHLLISGGRLLDLYLPGMPAGTTVILDPLQPHAVVLPPLTGIVPESIAIDRDLPGGPARPTVELSPYERPVERTWGGVL</sequence>
<comment type="caution">
    <text evidence="1">The sequence shown here is derived from an EMBL/GenBank/DDBJ whole genome shotgun (WGS) entry which is preliminary data.</text>
</comment>
<dbReference type="Proteomes" id="UP001500979">
    <property type="component" value="Unassembled WGS sequence"/>
</dbReference>
<dbReference type="EMBL" id="BAAAUX010000028">
    <property type="protein sequence ID" value="GAA2814579.1"/>
    <property type="molecule type" value="Genomic_DNA"/>
</dbReference>